<keyword evidence="3" id="KW-0378">Hydrolase</keyword>
<dbReference type="SUPFAM" id="SSF69318">
    <property type="entry name" value="Integrin alpha N-terminal domain"/>
    <property type="match status" value="1"/>
</dbReference>
<evidence type="ECO:0000256" key="3">
    <source>
        <dbReference type="ARBA" id="ARBA00022801"/>
    </source>
</evidence>
<sequence length="500" mass="50224">MHQRLRIALATGAVVALTGGLLVGAAGAGSAATPKVESDFNGDGFRDVVVSAPGARVAGLPRPGTVSVLYGSANGAGAARHQTLDQNTPGIPGVAEAGDYFGTATAAGDFNSDGYADLAIGVTKEDVGSDKDNGLVEIVWGSPSGLTGGADVVDPAPTQHDRYGQSLAAGDFDGDGRTDLAVGTSSGTLHVFSKGISRTGKPGARAALALPLYSNTHAGILNLTAGNVNRDGRTDLFVTGQSRNVSGGKHHEVNYYLPGASGGPKASSAKLMPSGSNSAIGDIDGDGYGDIATGTWWATVGPDKLPAGKVVVTYGGKNGPSSRTQTITQASGAIPGDPEKWEKFGADVALGDVNGDGKMELAVGTPQENLRVAPGGSGVIYGAGTVTVLRGSASGVDTTNSVQWMWQGTAGVPDNGWRSGRFGGEVYLADLNKDGKADLLSGARGDNNSDGSLTTLPSDGTAIGTAGAQYIGPKDLGMDWVGIPQLGTAVNGSRPVDTVY</sequence>
<keyword evidence="7" id="KW-1185">Reference proteome</keyword>
<comment type="caution">
    <text evidence="6">The sequence shown here is derived from an EMBL/GenBank/DDBJ whole genome shotgun (WGS) entry which is preliminary data.</text>
</comment>
<keyword evidence="2" id="KW-0677">Repeat</keyword>
<evidence type="ECO:0000256" key="5">
    <source>
        <dbReference type="SAM" id="SignalP"/>
    </source>
</evidence>
<dbReference type="RefSeq" id="WP_324770847.1">
    <property type="nucleotide sequence ID" value="NZ_BAAATS010000028.1"/>
</dbReference>
<evidence type="ECO:0000256" key="4">
    <source>
        <dbReference type="ARBA" id="ARBA00023180"/>
    </source>
</evidence>
<dbReference type="InterPro" id="IPR013519">
    <property type="entry name" value="Int_alpha_beta-p"/>
</dbReference>
<accession>A0ABU6CEM3</accession>
<dbReference type="PRINTS" id="PR01185">
    <property type="entry name" value="INTEGRINA"/>
</dbReference>
<gene>
    <name evidence="6" type="ORF">OKJ48_23360</name>
</gene>
<feature type="signal peptide" evidence="5">
    <location>
        <begin position="1"/>
        <end position="28"/>
    </location>
</feature>
<dbReference type="InterPro" id="IPR000413">
    <property type="entry name" value="Integrin_alpha"/>
</dbReference>
<evidence type="ECO:0000256" key="2">
    <source>
        <dbReference type="ARBA" id="ARBA00022737"/>
    </source>
</evidence>
<keyword evidence="4" id="KW-0325">Glycoprotein</keyword>
<dbReference type="Proteomes" id="UP001352223">
    <property type="component" value="Unassembled WGS sequence"/>
</dbReference>
<protein>
    <submittedName>
        <fullName evidence="6">FG-GAP-like repeat-containing protein</fullName>
    </submittedName>
</protein>
<dbReference type="SMART" id="SM00191">
    <property type="entry name" value="Int_alpha"/>
    <property type="match status" value="6"/>
</dbReference>
<dbReference type="PANTHER" id="PTHR23221:SF7">
    <property type="entry name" value="PHOSPHATIDYLINOSITOL-GLYCAN-SPECIFIC PHOSPHOLIPASE D"/>
    <property type="match status" value="1"/>
</dbReference>
<dbReference type="Gene3D" id="2.130.10.130">
    <property type="entry name" value="Integrin alpha, N-terminal"/>
    <property type="match status" value="4"/>
</dbReference>
<dbReference type="EMBL" id="JAOZYB010000223">
    <property type="protein sequence ID" value="MEB3963159.1"/>
    <property type="molecule type" value="Genomic_DNA"/>
</dbReference>
<dbReference type="PANTHER" id="PTHR23221">
    <property type="entry name" value="GLYCOSYLPHOSPHATIDYLINOSITOL PHOSPHOLIPASE D"/>
    <property type="match status" value="1"/>
</dbReference>
<name>A0ABU6CEM3_9ACTN</name>
<feature type="chain" id="PRO_5046040866" evidence="5">
    <location>
        <begin position="29"/>
        <end position="500"/>
    </location>
</feature>
<dbReference type="InterPro" id="IPR028994">
    <property type="entry name" value="Integrin_alpha_N"/>
</dbReference>
<evidence type="ECO:0000313" key="7">
    <source>
        <dbReference type="Proteomes" id="UP001352223"/>
    </source>
</evidence>
<keyword evidence="1 5" id="KW-0732">Signal</keyword>
<proteinExistence type="predicted"/>
<evidence type="ECO:0000256" key="1">
    <source>
        <dbReference type="ARBA" id="ARBA00022729"/>
    </source>
</evidence>
<dbReference type="InterPro" id="IPR013517">
    <property type="entry name" value="FG-GAP"/>
</dbReference>
<organism evidence="6 7">
    <name type="scientific">Streptomyces kunmingensis</name>
    <dbReference type="NCBI Taxonomy" id="68225"/>
    <lineage>
        <taxon>Bacteria</taxon>
        <taxon>Bacillati</taxon>
        <taxon>Actinomycetota</taxon>
        <taxon>Actinomycetes</taxon>
        <taxon>Kitasatosporales</taxon>
        <taxon>Streptomycetaceae</taxon>
        <taxon>Streptomyces</taxon>
    </lineage>
</organism>
<evidence type="ECO:0000313" key="6">
    <source>
        <dbReference type="EMBL" id="MEB3963159.1"/>
    </source>
</evidence>
<reference evidence="6 7" key="1">
    <citation type="submission" date="2022-10" db="EMBL/GenBank/DDBJ databases">
        <authorList>
            <person name="Xie J."/>
            <person name="Shen N."/>
        </authorList>
    </citation>
    <scope>NUCLEOTIDE SEQUENCE [LARGE SCALE GENOMIC DNA]</scope>
    <source>
        <strain evidence="6 7">DSM 41681</strain>
    </source>
</reference>
<dbReference type="Pfam" id="PF01839">
    <property type="entry name" value="FG-GAP"/>
    <property type="match status" value="4"/>
</dbReference>